<feature type="domain" description="TGS" evidence="2">
    <location>
        <begin position="76"/>
        <end position="119"/>
    </location>
</feature>
<proteinExistence type="predicted"/>
<organism evidence="3 4">
    <name type="scientific">Adineta ricciae</name>
    <name type="common">Rotifer</name>
    <dbReference type="NCBI Taxonomy" id="249248"/>
    <lineage>
        <taxon>Eukaryota</taxon>
        <taxon>Metazoa</taxon>
        <taxon>Spiralia</taxon>
        <taxon>Gnathifera</taxon>
        <taxon>Rotifera</taxon>
        <taxon>Eurotatoria</taxon>
        <taxon>Bdelloidea</taxon>
        <taxon>Adinetida</taxon>
        <taxon>Adinetidae</taxon>
        <taxon>Adineta</taxon>
    </lineage>
</organism>
<dbReference type="Gene3D" id="3.10.20.30">
    <property type="match status" value="1"/>
</dbReference>
<dbReference type="Pfam" id="PF02824">
    <property type="entry name" value="TGS"/>
    <property type="match status" value="1"/>
</dbReference>
<dbReference type="Gene3D" id="3.30.980.10">
    <property type="entry name" value="Threonyl-trna Synthetase, Chain A, domain 2"/>
    <property type="match status" value="1"/>
</dbReference>
<evidence type="ECO:0000256" key="1">
    <source>
        <dbReference type="ARBA" id="ARBA00022917"/>
    </source>
</evidence>
<accession>A0A813SQH5</accession>
<reference evidence="3" key="1">
    <citation type="submission" date="2021-02" db="EMBL/GenBank/DDBJ databases">
        <authorList>
            <person name="Nowell W R."/>
        </authorList>
    </citation>
    <scope>NUCLEOTIDE SEQUENCE</scope>
</reference>
<dbReference type="InterPro" id="IPR018163">
    <property type="entry name" value="Thr/Ala-tRNA-synth_IIc_edit"/>
</dbReference>
<dbReference type="AlphaFoldDB" id="A0A813SQH5"/>
<dbReference type="GO" id="GO:0004829">
    <property type="term" value="F:threonine-tRNA ligase activity"/>
    <property type="evidence" value="ECO:0007669"/>
    <property type="project" value="TreeGrafter"/>
</dbReference>
<dbReference type="PANTHER" id="PTHR11451:SF44">
    <property type="entry name" value="THREONINE--TRNA LIGASE, CHLOROPLASTIC_MITOCHONDRIAL 2"/>
    <property type="match status" value="1"/>
</dbReference>
<sequence length="336" mass="39423">MMKIRSCLTFSRRFQSTSSAQSRNHLTNDEIRAHRLRIFNNERQVQIERIRRVEKIEIDVQDPIQSTKLLMNKNLSTPLHCARHLSSVLVDRSCLALIDDQHIWDMNRPLERDCTLKFLHFMEENCEEQNRAYWRTCSFIIGYILETAFKSTYHVELCSFPPPQFQAGSFAYDAQLNLGDWKPTRDDLRCLSIQAYKLRDRDLRFERLDVTQSVAEEMFAYDRFKLAQIPHMLRLVTPTDTQPRLSVYRMGDCHVDITRGPLISSTKQIGRFEFSAVHPIDVPSYNETMHRVQALSIPAQLHLHYWTFDYLLERAKKKNNASVPTLGKAKTAEKLE</sequence>
<dbReference type="InterPro" id="IPR004095">
    <property type="entry name" value="TGS"/>
</dbReference>
<gene>
    <name evidence="3" type="ORF">XAT740_LOCUS2883</name>
</gene>
<dbReference type="CDD" id="cd01667">
    <property type="entry name" value="TGS_ThrRS"/>
    <property type="match status" value="1"/>
</dbReference>
<comment type="caution">
    <text evidence="3">The sequence shown here is derived from an EMBL/GenBank/DDBJ whole genome shotgun (WGS) entry which is preliminary data.</text>
</comment>
<dbReference type="PANTHER" id="PTHR11451">
    <property type="entry name" value="THREONINE-TRNA LIGASE"/>
    <property type="match status" value="1"/>
</dbReference>
<dbReference type="GO" id="GO:0000166">
    <property type="term" value="F:nucleotide binding"/>
    <property type="evidence" value="ECO:0007669"/>
    <property type="project" value="InterPro"/>
</dbReference>
<protein>
    <recommendedName>
        <fullName evidence="2">TGS domain-containing protein</fullName>
    </recommendedName>
</protein>
<keyword evidence="1" id="KW-0648">Protein biosynthesis</keyword>
<name>A0A813SQH5_ADIRI</name>
<keyword evidence="4" id="KW-1185">Reference proteome</keyword>
<evidence type="ECO:0000313" key="4">
    <source>
        <dbReference type="Proteomes" id="UP000663828"/>
    </source>
</evidence>
<dbReference type="InterPro" id="IPR012675">
    <property type="entry name" value="Beta-grasp_dom_sf"/>
</dbReference>
<dbReference type="GO" id="GO:0006435">
    <property type="term" value="P:threonyl-tRNA aminoacylation"/>
    <property type="evidence" value="ECO:0007669"/>
    <property type="project" value="TreeGrafter"/>
</dbReference>
<dbReference type="EMBL" id="CAJNOR010000106">
    <property type="protein sequence ID" value="CAF0799113.1"/>
    <property type="molecule type" value="Genomic_DNA"/>
</dbReference>
<evidence type="ECO:0000259" key="2">
    <source>
        <dbReference type="Pfam" id="PF02824"/>
    </source>
</evidence>
<dbReference type="GO" id="GO:0005739">
    <property type="term" value="C:mitochondrion"/>
    <property type="evidence" value="ECO:0007669"/>
    <property type="project" value="TreeGrafter"/>
</dbReference>
<evidence type="ECO:0000313" key="3">
    <source>
        <dbReference type="EMBL" id="CAF0799113.1"/>
    </source>
</evidence>
<dbReference type="SUPFAM" id="SSF55186">
    <property type="entry name" value="ThrRS/AlaRS common domain"/>
    <property type="match status" value="1"/>
</dbReference>
<dbReference type="Proteomes" id="UP000663828">
    <property type="component" value="Unassembled WGS sequence"/>
</dbReference>